<sequence>MDKKQNIPSVAPGIDDDEELERSASKQEKDKGEFTQVTKLSYDEVDPS</sequence>
<dbReference type="EMBL" id="JADCLJ010000024">
    <property type="protein sequence ID" value="MBE4910019.1"/>
    <property type="molecule type" value="Genomic_DNA"/>
</dbReference>
<evidence type="ECO:0000313" key="2">
    <source>
        <dbReference type="EMBL" id="MBE4910019.1"/>
    </source>
</evidence>
<keyword evidence="3" id="KW-1185">Reference proteome</keyword>
<proteinExistence type="predicted"/>
<dbReference type="RefSeq" id="WP_193539195.1">
    <property type="nucleotide sequence ID" value="NZ_JADCLJ010000024.1"/>
</dbReference>
<organism evidence="2 3">
    <name type="scientific">Litchfieldia luteola</name>
    <dbReference type="NCBI Taxonomy" id="682179"/>
    <lineage>
        <taxon>Bacteria</taxon>
        <taxon>Bacillati</taxon>
        <taxon>Bacillota</taxon>
        <taxon>Bacilli</taxon>
        <taxon>Bacillales</taxon>
        <taxon>Bacillaceae</taxon>
        <taxon>Litchfieldia</taxon>
    </lineage>
</organism>
<reference evidence="2 3" key="1">
    <citation type="submission" date="2020-10" db="EMBL/GenBank/DDBJ databases">
        <title>Bacillus sp. HD4P25, an endophyte from a halophyte.</title>
        <authorList>
            <person name="Sun J.-Q."/>
        </authorList>
    </citation>
    <scope>NUCLEOTIDE SEQUENCE [LARGE SCALE GENOMIC DNA]</scope>
    <source>
        <strain evidence="2 3">YIM 93174</strain>
    </source>
</reference>
<feature type="compositionally biased region" description="Basic and acidic residues" evidence="1">
    <location>
        <begin position="21"/>
        <end position="33"/>
    </location>
</feature>
<comment type="caution">
    <text evidence="2">The sequence shown here is derived from an EMBL/GenBank/DDBJ whole genome shotgun (WGS) entry which is preliminary data.</text>
</comment>
<evidence type="ECO:0000313" key="3">
    <source>
        <dbReference type="Proteomes" id="UP001516662"/>
    </source>
</evidence>
<gene>
    <name evidence="2" type="ORF">IMZ08_18435</name>
</gene>
<accession>A0ABR9QPB7</accession>
<evidence type="ECO:0000256" key="1">
    <source>
        <dbReference type="SAM" id="MobiDB-lite"/>
    </source>
</evidence>
<feature type="region of interest" description="Disordered" evidence="1">
    <location>
        <begin position="1"/>
        <end position="48"/>
    </location>
</feature>
<name>A0ABR9QPB7_9BACI</name>
<dbReference type="Proteomes" id="UP001516662">
    <property type="component" value="Unassembled WGS sequence"/>
</dbReference>
<protein>
    <submittedName>
        <fullName evidence="2">Uncharacterized protein</fullName>
    </submittedName>
</protein>